<evidence type="ECO:0000313" key="2">
    <source>
        <dbReference type="Proteomes" id="UP001302126"/>
    </source>
</evidence>
<reference evidence="1" key="1">
    <citation type="journal article" date="2023" name="Mol. Phylogenet. Evol.">
        <title>Genome-scale phylogeny and comparative genomics of the fungal order Sordariales.</title>
        <authorList>
            <person name="Hensen N."/>
            <person name="Bonometti L."/>
            <person name="Westerberg I."/>
            <person name="Brannstrom I.O."/>
            <person name="Guillou S."/>
            <person name="Cros-Aarteil S."/>
            <person name="Calhoun S."/>
            <person name="Haridas S."/>
            <person name="Kuo A."/>
            <person name="Mondo S."/>
            <person name="Pangilinan J."/>
            <person name="Riley R."/>
            <person name="LaButti K."/>
            <person name="Andreopoulos B."/>
            <person name="Lipzen A."/>
            <person name="Chen C."/>
            <person name="Yan M."/>
            <person name="Daum C."/>
            <person name="Ng V."/>
            <person name="Clum A."/>
            <person name="Steindorff A."/>
            <person name="Ohm R.A."/>
            <person name="Martin F."/>
            <person name="Silar P."/>
            <person name="Natvig D.O."/>
            <person name="Lalanne C."/>
            <person name="Gautier V."/>
            <person name="Ament-Velasquez S.L."/>
            <person name="Kruys A."/>
            <person name="Hutchinson M.I."/>
            <person name="Powell A.J."/>
            <person name="Barry K."/>
            <person name="Miller A.N."/>
            <person name="Grigoriev I.V."/>
            <person name="Debuchy R."/>
            <person name="Gladieux P."/>
            <person name="Hiltunen Thoren M."/>
            <person name="Johannesson H."/>
        </authorList>
    </citation>
    <scope>NUCLEOTIDE SEQUENCE</scope>
    <source>
        <strain evidence="1">PSN309</strain>
    </source>
</reference>
<dbReference type="Gene3D" id="3.60.10.10">
    <property type="entry name" value="Endonuclease/exonuclease/phosphatase"/>
    <property type="match status" value="1"/>
</dbReference>
<sequence>MKEDGWLKDLHDLVDDQDRYGDENTFTAFSPDQFKDEHGRIDFILSGPTTEGKQIRRTDGYAVLPNVFDSGVYLSDHRAVVGNVTLL</sequence>
<dbReference type="SUPFAM" id="SSF56219">
    <property type="entry name" value="DNase I-like"/>
    <property type="match status" value="1"/>
</dbReference>
<organism evidence="1 2">
    <name type="scientific">Podospora australis</name>
    <dbReference type="NCBI Taxonomy" id="1536484"/>
    <lineage>
        <taxon>Eukaryota</taxon>
        <taxon>Fungi</taxon>
        <taxon>Dikarya</taxon>
        <taxon>Ascomycota</taxon>
        <taxon>Pezizomycotina</taxon>
        <taxon>Sordariomycetes</taxon>
        <taxon>Sordariomycetidae</taxon>
        <taxon>Sordariales</taxon>
        <taxon>Podosporaceae</taxon>
        <taxon>Podospora</taxon>
    </lineage>
</organism>
<evidence type="ECO:0000313" key="1">
    <source>
        <dbReference type="EMBL" id="KAK4186763.1"/>
    </source>
</evidence>
<protein>
    <recommendedName>
        <fullName evidence="3">Endonuclease/exonuclease/phosphatase domain-containing protein</fullName>
    </recommendedName>
</protein>
<dbReference type="InterPro" id="IPR036691">
    <property type="entry name" value="Endo/exonu/phosph_ase_sf"/>
</dbReference>
<name>A0AAN6WS83_9PEZI</name>
<dbReference type="AlphaFoldDB" id="A0AAN6WS83"/>
<reference evidence="1" key="2">
    <citation type="submission" date="2023-05" db="EMBL/GenBank/DDBJ databases">
        <authorList>
            <consortium name="Lawrence Berkeley National Laboratory"/>
            <person name="Steindorff A."/>
            <person name="Hensen N."/>
            <person name="Bonometti L."/>
            <person name="Westerberg I."/>
            <person name="Brannstrom I.O."/>
            <person name="Guillou S."/>
            <person name="Cros-Aarteil S."/>
            <person name="Calhoun S."/>
            <person name="Haridas S."/>
            <person name="Kuo A."/>
            <person name="Mondo S."/>
            <person name="Pangilinan J."/>
            <person name="Riley R."/>
            <person name="Labutti K."/>
            <person name="Andreopoulos B."/>
            <person name="Lipzen A."/>
            <person name="Chen C."/>
            <person name="Yanf M."/>
            <person name="Daum C."/>
            <person name="Ng V."/>
            <person name="Clum A."/>
            <person name="Ohm R."/>
            <person name="Martin F."/>
            <person name="Silar P."/>
            <person name="Natvig D."/>
            <person name="Lalanne C."/>
            <person name="Gautier V."/>
            <person name="Ament-Velasquez S.L."/>
            <person name="Kruys A."/>
            <person name="Hutchinson M.I."/>
            <person name="Powell A.J."/>
            <person name="Barry K."/>
            <person name="Miller A.N."/>
            <person name="Grigoriev I.V."/>
            <person name="Debuchy R."/>
            <person name="Gladieux P."/>
            <person name="Thoren M.H."/>
            <person name="Johannesson H."/>
        </authorList>
    </citation>
    <scope>NUCLEOTIDE SEQUENCE</scope>
    <source>
        <strain evidence="1">PSN309</strain>
    </source>
</reference>
<dbReference type="Proteomes" id="UP001302126">
    <property type="component" value="Unassembled WGS sequence"/>
</dbReference>
<accession>A0AAN6WS83</accession>
<keyword evidence="2" id="KW-1185">Reference proteome</keyword>
<gene>
    <name evidence="1" type="ORF">QBC35DRAFT_453002</name>
</gene>
<comment type="caution">
    <text evidence="1">The sequence shown here is derived from an EMBL/GenBank/DDBJ whole genome shotgun (WGS) entry which is preliminary data.</text>
</comment>
<evidence type="ECO:0008006" key="3">
    <source>
        <dbReference type="Google" id="ProtNLM"/>
    </source>
</evidence>
<dbReference type="EMBL" id="MU864416">
    <property type="protein sequence ID" value="KAK4186763.1"/>
    <property type="molecule type" value="Genomic_DNA"/>
</dbReference>
<proteinExistence type="predicted"/>